<dbReference type="GO" id="GO:0006189">
    <property type="term" value="P:'de novo' IMP biosynthetic process"/>
    <property type="evidence" value="ECO:0007669"/>
    <property type="project" value="TreeGrafter"/>
</dbReference>
<dbReference type="EC" id="2.1.2.3" evidence="1"/>
<dbReference type="EMBL" id="DVMU01000123">
    <property type="protein sequence ID" value="HIU34003.1"/>
    <property type="molecule type" value="Genomic_DNA"/>
</dbReference>
<dbReference type="InterPro" id="IPR024050">
    <property type="entry name" value="AICAR_Tfase_insert_dom_sf"/>
</dbReference>
<evidence type="ECO:0000313" key="2">
    <source>
        <dbReference type="Proteomes" id="UP000824072"/>
    </source>
</evidence>
<dbReference type="PANTHER" id="PTHR11692:SF0">
    <property type="entry name" value="BIFUNCTIONAL PURINE BIOSYNTHESIS PROTEIN ATIC"/>
    <property type="match status" value="1"/>
</dbReference>
<dbReference type="Pfam" id="PF01808">
    <property type="entry name" value="AICARFT_IMPCHas"/>
    <property type="match status" value="1"/>
</dbReference>
<reference evidence="1" key="1">
    <citation type="submission" date="2020-10" db="EMBL/GenBank/DDBJ databases">
        <authorList>
            <person name="Gilroy R."/>
        </authorList>
    </citation>
    <scope>NUCLEOTIDE SEQUENCE</scope>
    <source>
        <strain evidence="1">ChiHcec3-11533</strain>
    </source>
</reference>
<dbReference type="GO" id="GO:0004643">
    <property type="term" value="F:phosphoribosylaminoimidazolecarboxamide formyltransferase activity"/>
    <property type="evidence" value="ECO:0007669"/>
    <property type="project" value="UniProtKB-EC"/>
</dbReference>
<keyword evidence="1" id="KW-0808">Transferase</keyword>
<dbReference type="Gene3D" id="3.40.140.20">
    <property type="match status" value="2"/>
</dbReference>
<gene>
    <name evidence="1" type="ORF">IAB02_05515</name>
</gene>
<dbReference type="NCBIfam" id="NF005492">
    <property type="entry name" value="PRK07106.1"/>
    <property type="match status" value="1"/>
</dbReference>
<proteinExistence type="predicted"/>
<dbReference type="InterPro" id="IPR024051">
    <property type="entry name" value="AICAR_Tfase_dup_dom_sf"/>
</dbReference>
<dbReference type="GO" id="GO:0003937">
    <property type="term" value="F:IMP cyclohydrolase activity"/>
    <property type="evidence" value="ECO:0007669"/>
    <property type="project" value="InterPro"/>
</dbReference>
<dbReference type="SMART" id="SM00798">
    <property type="entry name" value="AICARFT_IMPCHas"/>
    <property type="match status" value="1"/>
</dbReference>
<organism evidence="1 2">
    <name type="scientific">Candidatus Pullichristensenella excrementigallinarum</name>
    <dbReference type="NCBI Taxonomy" id="2840907"/>
    <lineage>
        <taxon>Bacteria</taxon>
        <taxon>Bacillati</taxon>
        <taxon>Bacillota</taxon>
        <taxon>Clostridia</taxon>
        <taxon>Candidatus Pullichristensenella</taxon>
    </lineage>
</organism>
<dbReference type="GO" id="GO:0005829">
    <property type="term" value="C:cytosol"/>
    <property type="evidence" value="ECO:0007669"/>
    <property type="project" value="TreeGrafter"/>
</dbReference>
<accession>A0A9D1LB23</accession>
<dbReference type="Proteomes" id="UP000824072">
    <property type="component" value="Unassembled WGS sequence"/>
</dbReference>
<dbReference type="SUPFAM" id="SSF53927">
    <property type="entry name" value="Cytidine deaminase-like"/>
    <property type="match status" value="1"/>
</dbReference>
<reference evidence="1" key="2">
    <citation type="journal article" date="2021" name="PeerJ">
        <title>Extensive microbial diversity within the chicken gut microbiome revealed by metagenomics and culture.</title>
        <authorList>
            <person name="Gilroy R."/>
            <person name="Ravi A."/>
            <person name="Getino M."/>
            <person name="Pursley I."/>
            <person name="Horton D.L."/>
            <person name="Alikhan N.F."/>
            <person name="Baker D."/>
            <person name="Gharbi K."/>
            <person name="Hall N."/>
            <person name="Watson M."/>
            <person name="Adriaenssens E.M."/>
            <person name="Foster-Nyarko E."/>
            <person name="Jarju S."/>
            <person name="Secka A."/>
            <person name="Antonio M."/>
            <person name="Oren A."/>
            <person name="Chaudhuri R.R."/>
            <person name="La Ragione R."/>
            <person name="Hildebrand F."/>
            <person name="Pallen M.J."/>
        </authorList>
    </citation>
    <scope>NUCLEOTIDE SEQUENCE</scope>
    <source>
        <strain evidence="1">ChiHcec3-11533</strain>
    </source>
</reference>
<name>A0A9D1LB23_9FIRM</name>
<sequence>MRTTASRSGPKPRICIPEIPKAESSTAFSEREEHHMAHEIALKYGCNPNQKPARIFMEGGELPLKVLCGRPGYINFLDALNSWQLVSEMKKALGLPSAASFKHVSPAGAAVGLPLTDVLRKIYFVPEGEELSPLACAYARARGADRMSSFGDFIALSDPCDLATAKLIAREVSDGVIAPGYAPDALEVLMAKRKGAYNIIEIDPEYVPAEIERKMCFGITFEQGRNALEIREELLSNPVTRNAMLTPEQKRDLIVALIALKYTQSNSVCYAKDGQVIGVGAGQQSRIHCTRLAGNKADIWHLRQHEKVLRLPFRPDLKRPDRDNCIDVYISDECDDVLNPSAWPNYFTERPEPLSAEEKRAYLDQVTGVALGSDAFFPFGDNIERAHKSGVTCIAQPGGSIRDDNVIQTCDKYGITMVFTGIRLFHH</sequence>
<dbReference type="FunFam" id="3.40.140.20:FF:000003">
    <property type="entry name" value="Bifunctional purine biosynthesis protein"/>
    <property type="match status" value="1"/>
</dbReference>
<dbReference type="Gene3D" id="1.10.287.440">
    <property type="match status" value="1"/>
</dbReference>
<comment type="caution">
    <text evidence="1">The sequence shown here is derived from an EMBL/GenBank/DDBJ whole genome shotgun (WGS) entry which is preliminary data.</text>
</comment>
<dbReference type="InterPro" id="IPR002695">
    <property type="entry name" value="PurH-like"/>
</dbReference>
<dbReference type="PANTHER" id="PTHR11692">
    <property type="entry name" value="BIFUNCTIONAL PURINE BIOSYNTHESIS PROTEIN PURH"/>
    <property type="match status" value="1"/>
</dbReference>
<protein>
    <submittedName>
        <fullName evidence="1">Phosphoribosylaminoimidazolecarboxamide formyltransferase</fullName>
        <ecNumber evidence="1">2.1.2.3</ecNumber>
    </submittedName>
</protein>
<dbReference type="PIRSF" id="PIRSF000414">
    <property type="entry name" value="AICARFT_IMPCHas"/>
    <property type="match status" value="1"/>
</dbReference>
<dbReference type="InterPro" id="IPR016193">
    <property type="entry name" value="Cytidine_deaminase-like"/>
</dbReference>
<evidence type="ECO:0000313" key="1">
    <source>
        <dbReference type="EMBL" id="HIU34003.1"/>
    </source>
</evidence>
<dbReference type="AlphaFoldDB" id="A0A9D1LB23"/>